<evidence type="ECO:0000256" key="2">
    <source>
        <dbReference type="ARBA" id="ARBA00022840"/>
    </source>
</evidence>
<dbReference type="InterPro" id="IPR025662">
    <property type="entry name" value="Sigma_54_int_dom_ATP-bd_1"/>
</dbReference>
<dbReference type="Pfam" id="PF14532">
    <property type="entry name" value="Sigma54_activ_2"/>
    <property type="match status" value="1"/>
</dbReference>
<proteinExistence type="predicted"/>
<evidence type="ECO:0000313" key="8">
    <source>
        <dbReference type="Proteomes" id="UP000245680"/>
    </source>
</evidence>
<feature type="domain" description="Sigma-54 factor interaction" evidence="6">
    <location>
        <begin position="324"/>
        <end position="520"/>
    </location>
</feature>
<evidence type="ECO:0000313" key="7">
    <source>
        <dbReference type="EMBL" id="PWR04285.1"/>
    </source>
</evidence>
<keyword evidence="2" id="KW-0067">ATP-binding</keyword>
<dbReference type="OrthoDB" id="9805953at2"/>
<keyword evidence="4" id="KW-0805">Transcription regulation</keyword>
<dbReference type="InterPro" id="IPR002078">
    <property type="entry name" value="Sigma_54_int"/>
</dbReference>
<dbReference type="PRINTS" id="PR01590">
    <property type="entry name" value="HTHFIS"/>
</dbReference>
<organism evidence="7 8">
    <name type="scientific">Meridianimarinicoccus roseus</name>
    <dbReference type="NCBI Taxonomy" id="2072018"/>
    <lineage>
        <taxon>Bacteria</taxon>
        <taxon>Pseudomonadati</taxon>
        <taxon>Pseudomonadota</taxon>
        <taxon>Alphaproteobacteria</taxon>
        <taxon>Rhodobacterales</taxon>
        <taxon>Paracoccaceae</taxon>
        <taxon>Meridianimarinicoccus</taxon>
    </lineage>
</organism>
<dbReference type="Proteomes" id="UP000245680">
    <property type="component" value="Unassembled WGS sequence"/>
</dbReference>
<gene>
    <name evidence="7" type="ORF">DKT77_01990</name>
</gene>
<dbReference type="GO" id="GO:0005524">
    <property type="term" value="F:ATP binding"/>
    <property type="evidence" value="ECO:0007669"/>
    <property type="project" value="UniProtKB-KW"/>
</dbReference>
<dbReference type="InterPro" id="IPR002197">
    <property type="entry name" value="HTH_Fis"/>
</dbReference>
<keyword evidence="8" id="KW-1185">Reference proteome</keyword>
<dbReference type="SUPFAM" id="SSF46689">
    <property type="entry name" value="Homeodomain-like"/>
    <property type="match status" value="1"/>
</dbReference>
<keyword evidence="1" id="KW-0547">Nucleotide-binding</keyword>
<dbReference type="InterPro" id="IPR029016">
    <property type="entry name" value="GAF-like_dom_sf"/>
</dbReference>
<dbReference type="AlphaFoldDB" id="A0A2V2LFQ6"/>
<dbReference type="Gene3D" id="3.40.50.300">
    <property type="entry name" value="P-loop containing nucleotide triphosphate hydrolases"/>
    <property type="match status" value="1"/>
</dbReference>
<dbReference type="Gene3D" id="3.30.450.40">
    <property type="match status" value="1"/>
</dbReference>
<dbReference type="InterPro" id="IPR009057">
    <property type="entry name" value="Homeodomain-like_sf"/>
</dbReference>
<dbReference type="SUPFAM" id="SSF55781">
    <property type="entry name" value="GAF domain-like"/>
    <property type="match status" value="1"/>
</dbReference>
<name>A0A2V2LFQ6_9RHOB</name>
<dbReference type="GO" id="GO:0006355">
    <property type="term" value="P:regulation of DNA-templated transcription"/>
    <property type="evidence" value="ECO:0007669"/>
    <property type="project" value="InterPro"/>
</dbReference>
<protein>
    <submittedName>
        <fullName evidence="7">Sigma-54-dependent Fis family transcriptional regulator</fullName>
    </submittedName>
</protein>
<dbReference type="RefSeq" id="WP_109810072.1">
    <property type="nucleotide sequence ID" value="NZ_QGKU01000006.1"/>
</dbReference>
<dbReference type="PROSITE" id="PS50045">
    <property type="entry name" value="SIGMA54_INTERACT_4"/>
    <property type="match status" value="1"/>
</dbReference>
<sequence>MSDREHLREIDQVLNGRASGRDAVVAQSWRRCVEQYGLDPAKPSPAHIVEASRLREHREQSERLIAIARSGLQALFRQIAGQNYVLLLADAKGVTVDFFGDPRFEDELRRAGLYLGSDWSEDLAGTCGVGSCITTREAVTIHQTDHFDMTHTPLSCTAAPIFDTVGELTAVLDISLLRSPQPKISQTLALNLVKTSARRVEMANLMAMHRGEWVLRFSSSPELLDVDPDAAVALDGSGRIIGMTRGAGEALSRQGGPVLGAPIEQFFELGIDNLPDLMRGVPTEDRVIGLRDGQAAFGHAIAPQRPRKARALPDSGLPAALRSLAGSDPAMSVLLDRAARLAPTRLPLLIRGETGTGKDRLARAIHDCDVRPRPFMAVNCIGAPGFDTLPEGGTLFLDNLHDLDPEGQARLLCLLDRIAACPARQRPRIIAAASADPGVAVQAGRFRQDLFFRIATAILDVPPLRRRTDFDWLLDRVLRMAAHHRPGSFRLSPAARAELKSRDWPGNLRELAGVLEAALVQAEGSVIDLPDLPAPALAPAACGPQPCGAGKEIAAGAPPPLADVLEACNGNMSLAARRLGVNRSTVLRRARRAGLRPA</sequence>
<evidence type="ECO:0000256" key="3">
    <source>
        <dbReference type="ARBA" id="ARBA00023012"/>
    </source>
</evidence>
<keyword evidence="5" id="KW-0804">Transcription</keyword>
<accession>A0A2V2LFQ6</accession>
<dbReference type="Gene3D" id="1.10.10.60">
    <property type="entry name" value="Homeodomain-like"/>
    <property type="match status" value="1"/>
</dbReference>
<dbReference type="PANTHER" id="PTHR32071">
    <property type="entry name" value="TRANSCRIPTIONAL REGULATORY PROTEIN"/>
    <property type="match status" value="1"/>
</dbReference>
<dbReference type="Pfam" id="PF25601">
    <property type="entry name" value="AAA_lid_14"/>
    <property type="match status" value="1"/>
</dbReference>
<dbReference type="GO" id="GO:0043565">
    <property type="term" value="F:sequence-specific DNA binding"/>
    <property type="evidence" value="ECO:0007669"/>
    <property type="project" value="InterPro"/>
</dbReference>
<dbReference type="InterPro" id="IPR027417">
    <property type="entry name" value="P-loop_NTPase"/>
</dbReference>
<dbReference type="InterPro" id="IPR058031">
    <property type="entry name" value="AAA_lid_NorR"/>
</dbReference>
<evidence type="ECO:0000259" key="6">
    <source>
        <dbReference type="PROSITE" id="PS50045"/>
    </source>
</evidence>
<keyword evidence="3" id="KW-0902">Two-component regulatory system</keyword>
<dbReference type="EMBL" id="QGKU01000006">
    <property type="protein sequence ID" value="PWR04285.1"/>
    <property type="molecule type" value="Genomic_DNA"/>
</dbReference>
<evidence type="ECO:0000256" key="5">
    <source>
        <dbReference type="ARBA" id="ARBA00023163"/>
    </source>
</evidence>
<dbReference type="CDD" id="cd00009">
    <property type="entry name" value="AAA"/>
    <property type="match status" value="1"/>
</dbReference>
<reference evidence="7 8" key="1">
    <citation type="submission" date="2018-05" db="EMBL/GenBank/DDBJ databases">
        <title>Rhodobacteraceae gen. nov., sp. nov. isolated from sea water.</title>
        <authorList>
            <person name="Ren Y."/>
        </authorList>
    </citation>
    <scope>NUCLEOTIDE SEQUENCE [LARGE SCALE GENOMIC DNA]</scope>
    <source>
        <strain evidence="7 8">TG-679</strain>
    </source>
</reference>
<dbReference type="PROSITE" id="PS00675">
    <property type="entry name" value="SIGMA54_INTERACT_1"/>
    <property type="match status" value="1"/>
</dbReference>
<comment type="caution">
    <text evidence="7">The sequence shown here is derived from an EMBL/GenBank/DDBJ whole genome shotgun (WGS) entry which is preliminary data.</text>
</comment>
<dbReference type="Pfam" id="PF02954">
    <property type="entry name" value="HTH_8"/>
    <property type="match status" value="1"/>
</dbReference>
<dbReference type="SUPFAM" id="SSF52540">
    <property type="entry name" value="P-loop containing nucleoside triphosphate hydrolases"/>
    <property type="match status" value="1"/>
</dbReference>
<evidence type="ECO:0000256" key="1">
    <source>
        <dbReference type="ARBA" id="ARBA00022741"/>
    </source>
</evidence>
<evidence type="ECO:0000256" key="4">
    <source>
        <dbReference type="ARBA" id="ARBA00023015"/>
    </source>
</evidence>
<dbReference type="Gene3D" id="1.10.8.60">
    <property type="match status" value="1"/>
</dbReference>
<dbReference type="GO" id="GO:0000160">
    <property type="term" value="P:phosphorelay signal transduction system"/>
    <property type="evidence" value="ECO:0007669"/>
    <property type="project" value="UniProtKB-KW"/>
</dbReference>